<dbReference type="InterPro" id="IPR014710">
    <property type="entry name" value="RmlC-like_jellyroll"/>
</dbReference>
<dbReference type="RefSeq" id="XP_041559010.1">
    <property type="nucleotide sequence ID" value="XM_041706645.1"/>
</dbReference>
<accession>A0A7R8APU7</accession>
<reference evidence="3" key="1">
    <citation type="submission" date="2021-01" db="EMBL/GenBank/DDBJ databases">
        <authorList>
            <consortium name="Aspergillus puulaauensis MK2 genome sequencing consortium"/>
            <person name="Kazuki M."/>
            <person name="Futagami T."/>
        </authorList>
    </citation>
    <scope>NUCLEOTIDE SEQUENCE</scope>
    <source>
        <strain evidence="3">MK2</strain>
    </source>
</reference>
<evidence type="ECO:0000313" key="4">
    <source>
        <dbReference type="Proteomes" id="UP000654913"/>
    </source>
</evidence>
<gene>
    <name evidence="3" type="ORF">APUU_51527S</name>
</gene>
<dbReference type="OrthoDB" id="2096797at2759"/>
<dbReference type="InterPro" id="IPR047263">
    <property type="entry name" value="HNL-like_cupin"/>
</dbReference>
<feature type="compositionally biased region" description="Polar residues" evidence="1">
    <location>
        <begin position="1"/>
        <end position="19"/>
    </location>
</feature>
<feature type="domain" description="Cupin type-2" evidence="2">
    <location>
        <begin position="44"/>
        <end position="100"/>
    </location>
</feature>
<dbReference type="Gene3D" id="2.60.120.10">
    <property type="entry name" value="Jelly Rolls"/>
    <property type="match status" value="1"/>
</dbReference>
<evidence type="ECO:0000256" key="1">
    <source>
        <dbReference type="SAM" id="MobiDB-lite"/>
    </source>
</evidence>
<evidence type="ECO:0000313" key="3">
    <source>
        <dbReference type="EMBL" id="BCS26816.1"/>
    </source>
</evidence>
<dbReference type="InterPro" id="IPR013096">
    <property type="entry name" value="Cupin_2"/>
</dbReference>
<reference evidence="3" key="2">
    <citation type="submission" date="2021-02" db="EMBL/GenBank/DDBJ databases">
        <title>Aspergillus puulaauensis MK2 genome sequence.</title>
        <authorList>
            <person name="Futagami T."/>
            <person name="Mori K."/>
            <person name="Kadooka C."/>
            <person name="Tanaka T."/>
        </authorList>
    </citation>
    <scope>NUCLEOTIDE SEQUENCE</scope>
    <source>
        <strain evidence="3">MK2</strain>
    </source>
</reference>
<dbReference type="AlphaFoldDB" id="A0A7R8APU7"/>
<dbReference type="PANTHER" id="PTHR43698">
    <property type="entry name" value="RIBD C-TERMINAL DOMAIN CONTAINING PROTEIN"/>
    <property type="match status" value="1"/>
</dbReference>
<organism evidence="3 4">
    <name type="scientific">Aspergillus puulaauensis</name>
    <dbReference type="NCBI Taxonomy" id="1220207"/>
    <lineage>
        <taxon>Eukaryota</taxon>
        <taxon>Fungi</taxon>
        <taxon>Dikarya</taxon>
        <taxon>Ascomycota</taxon>
        <taxon>Pezizomycotina</taxon>
        <taxon>Eurotiomycetes</taxon>
        <taxon>Eurotiomycetidae</taxon>
        <taxon>Eurotiales</taxon>
        <taxon>Aspergillaceae</taxon>
        <taxon>Aspergillus</taxon>
    </lineage>
</organism>
<dbReference type="Pfam" id="PF07883">
    <property type="entry name" value="Cupin_2"/>
    <property type="match status" value="1"/>
</dbReference>
<dbReference type="PANTHER" id="PTHR43698:SF1">
    <property type="entry name" value="BLL4564 PROTEIN"/>
    <property type="match status" value="1"/>
</dbReference>
<dbReference type="SUPFAM" id="SSF51182">
    <property type="entry name" value="RmlC-like cupins"/>
    <property type="match status" value="1"/>
</dbReference>
<dbReference type="EMBL" id="AP024447">
    <property type="protein sequence ID" value="BCS26816.1"/>
    <property type="molecule type" value="Genomic_DNA"/>
</dbReference>
<dbReference type="Proteomes" id="UP000654913">
    <property type="component" value="Chromosome 5"/>
</dbReference>
<dbReference type="GeneID" id="64976821"/>
<sequence>MPMSIIRNSRGTGKTTSKAPSDRFTGDVWVDSAFSDGKLTMANVTFTPCARTNWHTHEHGQFLQIIAGSGWICDKGEEPQLVKVGDLVWCPPGTTHWHGASAGSYMTHLAIGFGKAEWHEAVPDEDYSKAE</sequence>
<protein>
    <recommendedName>
        <fullName evidence="2">Cupin type-2 domain-containing protein</fullName>
    </recommendedName>
</protein>
<dbReference type="CDD" id="cd02233">
    <property type="entry name" value="cupin_HNL-like"/>
    <property type="match status" value="1"/>
</dbReference>
<proteinExistence type="predicted"/>
<dbReference type="KEGG" id="apuu:APUU_51527S"/>
<evidence type="ECO:0000259" key="2">
    <source>
        <dbReference type="Pfam" id="PF07883"/>
    </source>
</evidence>
<name>A0A7R8APU7_9EURO</name>
<feature type="region of interest" description="Disordered" evidence="1">
    <location>
        <begin position="1"/>
        <end position="21"/>
    </location>
</feature>
<dbReference type="InterPro" id="IPR011051">
    <property type="entry name" value="RmlC_Cupin_sf"/>
</dbReference>
<keyword evidence="4" id="KW-1185">Reference proteome</keyword>